<name>A0AA39MQZ5_ARMTA</name>
<gene>
    <name evidence="3" type="ORF">EV420DRAFT_1485123</name>
</gene>
<dbReference type="Proteomes" id="UP001175211">
    <property type="component" value="Unassembled WGS sequence"/>
</dbReference>
<dbReference type="RefSeq" id="XP_060324507.1">
    <property type="nucleotide sequence ID" value="XM_060470164.1"/>
</dbReference>
<accession>A0AA39MQZ5</accession>
<feature type="compositionally biased region" description="Low complexity" evidence="1">
    <location>
        <begin position="82"/>
        <end position="113"/>
    </location>
</feature>
<feature type="region of interest" description="Disordered" evidence="1">
    <location>
        <begin position="74"/>
        <end position="140"/>
    </location>
</feature>
<dbReference type="EMBL" id="JAUEPS010000061">
    <property type="protein sequence ID" value="KAK0443013.1"/>
    <property type="molecule type" value="Genomic_DNA"/>
</dbReference>
<feature type="domain" description="Ribonuclease H1 N-terminal" evidence="2">
    <location>
        <begin position="148"/>
        <end position="190"/>
    </location>
</feature>
<keyword evidence="4" id="KW-1185">Reference proteome</keyword>
<feature type="compositionally biased region" description="Polar residues" evidence="1">
    <location>
        <begin position="130"/>
        <end position="140"/>
    </location>
</feature>
<dbReference type="AlphaFoldDB" id="A0AA39MQZ5"/>
<reference evidence="3" key="1">
    <citation type="submission" date="2023-06" db="EMBL/GenBank/DDBJ databases">
        <authorList>
            <consortium name="Lawrence Berkeley National Laboratory"/>
            <person name="Ahrendt S."/>
            <person name="Sahu N."/>
            <person name="Indic B."/>
            <person name="Wong-Bajracharya J."/>
            <person name="Merenyi Z."/>
            <person name="Ke H.-M."/>
            <person name="Monk M."/>
            <person name="Kocsube S."/>
            <person name="Drula E."/>
            <person name="Lipzen A."/>
            <person name="Balint B."/>
            <person name="Henrissat B."/>
            <person name="Andreopoulos B."/>
            <person name="Martin F.M."/>
            <person name="Harder C.B."/>
            <person name="Rigling D."/>
            <person name="Ford K.L."/>
            <person name="Foster G.D."/>
            <person name="Pangilinan J."/>
            <person name="Papanicolaou A."/>
            <person name="Barry K."/>
            <person name="LaButti K."/>
            <person name="Viragh M."/>
            <person name="Koriabine M."/>
            <person name="Yan M."/>
            <person name="Riley R."/>
            <person name="Champramary S."/>
            <person name="Plett K.L."/>
            <person name="Tsai I.J."/>
            <person name="Slot J."/>
            <person name="Sipos G."/>
            <person name="Plett J."/>
            <person name="Nagy L.G."/>
            <person name="Grigoriev I.V."/>
        </authorList>
    </citation>
    <scope>NUCLEOTIDE SEQUENCE</scope>
    <source>
        <strain evidence="3">CCBAS 213</strain>
    </source>
</reference>
<comment type="caution">
    <text evidence="3">The sequence shown here is derived from an EMBL/GenBank/DDBJ whole genome shotgun (WGS) entry which is preliminary data.</text>
</comment>
<dbReference type="InterPro" id="IPR009027">
    <property type="entry name" value="Ribosomal_bL9/RNase_H1_N"/>
</dbReference>
<dbReference type="GeneID" id="85353712"/>
<proteinExistence type="predicted"/>
<dbReference type="Pfam" id="PF01693">
    <property type="entry name" value="Cauli_VI"/>
    <property type="match status" value="1"/>
</dbReference>
<organism evidence="3 4">
    <name type="scientific">Armillaria tabescens</name>
    <name type="common">Ringless honey mushroom</name>
    <name type="synonym">Agaricus tabescens</name>
    <dbReference type="NCBI Taxonomy" id="1929756"/>
    <lineage>
        <taxon>Eukaryota</taxon>
        <taxon>Fungi</taxon>
        <taxon>Dikarya</taxon>
        <taxon>Basidiomycota</taxon>
        <taxon>Agaricomycotina</taxon>
        <taxon>Agaricomycetes</taxon>
        <taxon>Agaricomycetidae</taxon>
        <taxon>Agaricales</taxon>
        <taxon>Marasmiineae</taxon>
        <taxon>Physalacriaceae</taxon>
        <taxon>Desarmillaria</taxon>
    </lineage>
</organism>
<dbReference type="InterPro" id="IPR011320">
    <property type="entry name" value="RNase_H1_N"/>
</dbReference>
<sequence length="204" mass="20531">MTPITTEQLVAALATLGIRPSGASSGPAIHDAHNNNSSEVVEGPLHSFYCLNCAYPNVISLNAIPTLIAIANHHKAPPSASPAPRSSVQPSAPSAGVAPASAGTPATSASASQVAANAPPSTHAVHQGSAPPSITSPSVQANIGPDGPWYTITKGCAIGVYSGWQNVTPLVTGMGRACFFRYPTQAAAQAAFDEAVCTGVVEIL</sequence>
<dbReference type="SUPFAM" id="SSF55658">
    <property type="entry name" value="L9 N-domain-like"/>
    <property type="match status" value="1"/>
</dbReference>
<evidence type="ECO:0000256" key="1">
    <source>
        <dbReference type="SAM" id="MobiDB-lite"/>
    </source>
</evidence>
<evidence type="ECO:0000313" key="3">
    <source>
        <dbReference type="EMBL" id="KAK0443013.1"/>
    </source>
</evidence>
<evidence type="ECO:0000313" key="4">
    <source>
        <dbReference type="Proteomes" id="UP001175211"/>
    </source>
</evidence>
<evidence type="ECO:0000259" key="2">
    <source>
        <dbReference type="Pfam" id="PF01693"/>
    </source>
</evidence>
<protein>
    <recommendedName>
        <fullName evidence="2">Ribonuclease H1 N-terminal domain-containing protein</fullName>
    </recommendedName>
</protein>